<dbReference type="Proteomes" id="UP001057375">
    <property type="component" value="Unassembled WGS sequence"/>
</dbReference>
<organism evidence="1 2">
    <name type="scientific">Aduncisulcus paluster</name>
    <dbReference type="NCBI Taxonomy" id="2918883"/>
    <lineage>
        <taxon>Eukaryota</taxon>
        <taxon>Metamonada</taxon>
        <taxon>Carpediemonas-like organisms</taxon>
        <taxon>Aduncisulcus</taxon>
    </lineage>
</organism>
<dbReference type="EMBL" id="BQXS01005899">
    <property type="protein sequence ID" value="GKT15769.1"/>
    <property type="molecule type" value="Genomic_DNA"/>
</dbReference>
<accession>A0ABQ5JT97</accession>
<feature type="non-terminal residue" evidence="1">
    <location>
        <position position="98"/>
    </location>
</feature>
<protein>
    <submittedName>
        <fullName evidence="1">Uncharacterized protein</fullName>
    </submittedName>
</protein>
<evidence type="ECO:0000313" key="1">
    <source>
        <dbReference type="EMBL" id="GKT15769.1"/>
    </source>
</evidence>
<gene>
    <name evidence="1" type="ORF">ADUPG1_004106</name>
</gene>
<proteinExistence type="predicted"/>
<sequence length="98" mass="10662">MNAPVGINQLGQRFEISGTQLPHLPVFENIGDDLMLSAQFFQYGVGCGKCSFRSLSSRLETEGIKKDSSHLLAGTDVKRLTGALMDNPGEFVNAFIDL</sequence>
<keyword evidence="2" id="KW-1185">Reference proteome</keyword>
<comment type="caution">
    <text evidence="1">The sequence shown here is derived from an EMBL/GenBank/DDBJ whole genome shotgun (WGS) entry which is preliminary data.</text>
</comment>
<evidence type="ECO:0000313" key="2">
    <source>
        <dbReference type="Proteomes" id="UP001057375"/>
    </source>
</evidence>
<reference evidence="1" key="1">
    <citation type="submission" date="2022-03" db="EMBL/GenBank/DDBJ databases">
        <title>Draft genome sequence of Aduncisulcus paluster, a free-living microaerophilic Fornicata.</title>
        <authorList>
            <person name="Yuyama I."/>
            <person name="Kume K."/>
            <person name="Tamura T."/>
            <person name="Inagaki Y."/>
            <person name="Hashimoto T."/>
        </authorList>
    </citation>
    <scope>NUCLEOTIDE SEQUENCE</scope>
    <source>
        <strain evidence="1">NY0171</strain>
    </source>
</reference>
<name>A0ABQ5JT97_9EUKA</name>